<feature type="transmembrane region" description="Helical" evidence="6">
    <location>
        <begin position="185"/>
        <end position="203"/>
    </location>
</feature>
<dbReference type="InterPro" id="IPR043216">
    <property type="entry name" value="PAP-like"/>
</dbReference>
<dbReference type="SMART" id="SM00014">
    <property type="entry name" value="acidPPc"/>
    <property type="match status" value="1"/>
</dbReference>
<dbReference type="CDD" id="cd03390">
    <property type="entry name" value="PAP2_containing_1_like"/>
    <property type="match status" value="1"/>
</dbReference>
<keyword evidence="3 6" id="KW-0812">Transmembrane</keyword>
<evidence type="ECO:0000256" key="4">
    <source>
        <dbReference type="ARBA" id="ARBA00022989"/>
    </source>
</evidence>
<evidence type="ECO:0000259" key="7">
    <source>
        <dbReference type="SMART" id="SM00014"/>
    </source>
</evidence>
<evidence type="ECO:0000256" key="1">
    <source>
        <dbReference type="ARBA" id="ARBA00004141"/>
    </source>
</evidence>
<evidence type="ECO:0000256" key="3">
    <source>
        <dbReference type="ARBA" id="ARBA00022692"/>
    </source>
</evidence>
<keyword evidence="4 6" id="KW-1133">Transmembrane helix</keyword>
<evidence type="ECO:0000313" key="8">
    <source>
        <dbReference type="EMBL" id="KAL0269825.1"/>
    </source>
</evidence>
<feature type="transmembrane region" description="Helical" evidence="6">
    <location>
        <begin position="85"/>
        <end position="110"/>
    </location>
</feature>
<accession>A0AAW2HJ06</accession>
<dbReference type="InterPro" id="IPR000326">
    <property type="entry name" value="PAP2/HPO"/>
</dbReference>
<reference evidence="8" key="1">
    <citation type="journal article" date="2024" name="Gigascience">
        <title>Chromosome-level genome of the poultry shaft louse Menopon gallinae provides insight into the host-switching and adaptive evolution of parasitic lice.</title>
        <authorList>
            <person name="Xu Y."/>
            <person name="Ma L."/>
            <person name="Liu S."/>
            <person name="Liang Y."/>
            <person name="Liu Q."/>
            <person name="He Z."/>
            <person name="Tian L."/>
            <person name="Duan Y."/>
            <person name="Cai W."/>
            <person name="Li H."/>
            <person name="Song F."/>
        </authorList>
    </citation>
    <scope>NUCLEOTIDE SEQUENCE</scope>
    <source>
        <strain evidence="8">Cailab_2023a</strain>
    </source>
</reference>
<comment type="similarity">
    <text evidence="2">Belongs to the PA-phosphatase related phosphoesterase family.</text>
</comment>
<dbReference type="GO" id="GO:0008195">
    <property type="term" value="F:phosphatidate phosphatase activity"/>
    <property type="evidence" value="ECO:0007669"/>
    <property type="project" value="TreeGrafter"/>
</dbReference>
<comment type="caution">
    <text evidence="8">The sequence shown here is derived from an EMBL/GenBank/DDBJ whole genome shotgun (WGS) entry which is preliminary data.</text>
</comment>
<proteinExistence type="inferred from homology"/>
<feature type="transmembrane region" description="Helical" evidence="6">
    <location>
        <begin position="12"/>
        <end position="31"/>
    </location>
</feature>
<name>A0AAW2HJ06_9NEOP</name>
<dbReference type="AlphaFoldDB" id="A0AAW2HJ06"/>
<evidence type="ECO:0000256" key="5">
    <source>
        <dbReference type="ARBA" id="ARBA00023136"/>
    </source>
</evidence>
<organism evidence="8">
    <name type="scientific">Menopon gallinae</name>
    <name type="common">poultry shaft louse</name>
    <dbReference type="NCBI Taxonomy" id="328185"/>
    <lineage>
        <taxon>Eukaryota</taxon>
        <taxon>Metazoa</taxon>
        <taxon>Ecdysozoa</taxon>
        <taxon>Arthropoda</taxon>
        <taxon>Hexapoda</taxon>
        <taxon>Insecta</taxon>
        <taxon>Pterygota</taxon>
        <taxon>Neoptera</taxon>
        <taxon>Paraneoptera</taxon>
        <taxon>Psocodea</taxon>
        <taxon>Troctomorpha</taxon>
        <taxon>Phthiraptera</taxon>
        <taxon>Amblycera</taxon>
        <taxon>Menoponidae</taxon>
        <taxon>Menopon</taxon>
    </lineage>
</organism>
<feature type="domain" description="Phosphatidic acid phosphatase type 2/haloperoxidase" evidence="7">
    <location>
        <begin position="89"/>
        <end position="228"/>
    </location>
</feature>
<comment type="subcellular location">
    <subcellularLocation>
        <location evidence="1">Membrane</location>
        <topology evidence="1">Multi-pass membrane protein</topology>
    </subcellularLocation>
</comment>
<dbReference type="Pfam" id="PF01569">
    <property type="entry name" value="PAP2"/>
    <property type="match status" value="1"/>
</dbReference>
<keyword evidence="5 6" id="KW-0472">Membrane</keyword>
<evidence type="ECO:0000256" key="6">
    <source>
        <dbReference type="SAM" id="Phobius"/>
    </source>
</evidence>
<feature type="transmembrane region" description="Helical" evidence="6">
    <location>
        <begin position="59"/>
        <end position="78"/>
    </location>
</feature>
<gene>
    <name evidence="8" type="ORF">PYX00_007431</name>
</gene>
<sequence length="261" mass="29732">MTLMKYDGKQFLLDIGLRALLFSLYALFEVIPPFKRVIHPEEVWLYKNPVTESYCPMNVLWELVIFLPLSAIFINYVLHRDKMDVIQAFLSFSLILSLNGALTNIFKVIVGRPRPDFYYRCFPDGNGNDDLKDCTGNIQMINEGLKSFPSGHSSIAFACLGFLSLYMAGKMHLFSSKGKGTTWKLLSFLFPLIAATVVAISRMCDYHHHWQDVLCGSLLGFSVCWLCYHNYYPSLTADYSNIPLTALTTKIMPDHLQVKDV</sequence>
<protein>
    <recommendedName>
        <fullName evidence="7">Phosphatidic acid phosphatase type 2/haloperoxidase domain-containing protein</fullName>
    </recommendedName>
</protein>
<dbReference type="PANTHER" id="PTHR10165:SF35">
    <property type="entry name" value="RE23632P"/>
    <property type="match status" value="1"/>
</dbReference>
<dbReference type="SUPFAM" id="SSF48317">
    <property type="entry name" value="Acid phosphatase/Vanadium-dependent haloperoxidase"/>
    <property type="match status" value="1"/>
</dbReference>
<dbReference type="InterPro" id="IPR036938">
    <property type="entry name" value="PAP2/HPO_sf"/>
</dbReference>
<dbReference type="PANTHER" id="PTHR10165">
    <property type="entry name" value="LIPID PHOSPHATE PHOSPHATASE"/>
    <property type="match status" value="1"/>
</dbReference>
<dbReference type="GO" id="GO:0006644">
    <property type="term" value="P:phospholipid metabolic process"/>
    <property type="evidence" value="ECO:0007669"/>
    <property type="project" value="InterPro"/>
</dbReference>
<feature type="transmembrane region" description="Helical" evidence="6">
    <location>
        <begin position="209"/>
        <end position="228"/>
    </location>
</feature>
<feature type="transmembrane region" description="Helical" evidence="6">
    <location>
        <begin position="155"/>
        <end position="173"/>
    </location>
</feature>
<dbReference type="GO" id="GO:0016020">
    <property type="term" value="C:membrane"/>
    <property type="evidence" value="ECO:0007669"/>
    <property type="project" value="UniProtKB-SubCell"/>
</dbReference>
<evidence type="ECO:0000256" key="2">
    <source>
        <dbReference type="ARBA" id="ARBA00008816"/>
    </source>
</evidence>
<dbReference type="GO" id="GO:0046839">
    <property type="term" value="P:phospholipid dephosphorylation"/>
    <property type="evidence" value="ECO:0007669"/>
    <property type="project" value="TreeGrafter"/>
</dbReference>
<dbReference type="Gene3D" id="1.20.144.10">
    <property type="entry name" value="Phosphatidic acid phosphatase type 2/haloperoxidase"/>
    <property type="match status" value="1"/>
</dbReference>
<dbReference type="EMBL" id="JARGDH010000004">
    <property type="protein sequence ID" value="KAL0269825.1"/>
    <property type="molecule type" value="Genomic_DNA"/>
</dbReference>